<dbReference type="PROSITE" id="PS00888">
    <property type="entry name" value="CNMP_BINDING_1"/>
    <property type="match status" value="2"/>
</dbReference>
<evidence type="ECO:0000313" key="10">
    <source>
        <dbReference type="EMBL" id="CEM23979.1"/>
    </source>
</evidence>
<keyword evidence="6 7" id="KW-0114">cAMP</keyword>
<dbReference type="PIRSF" id="PIRSF000548">
    <property type="entry name" value="PK_regulatory"/>
    <property type="match status" value="1"/>
</dbReference>
<feature type="domain" description="Cyclic nucleotide-binding" evidence="9">
    <location>
        <begin position="227"/>
        <end position="347"/>
    </location>
</feature>
<feature type="binding site" evidence="7">
    <location>
        <position position="183"/>
    </location>
    <ligand>
        <name>3',5'-cyclic AMP</name>
        <dbReference type="ChEBI" id="CHEBI:58165"/>
        <label>1</label>
    </ligand>
</feature>
<dbReference type="GO" id="GO:0005952">
    <property type="term" value="C:cAMP-dependent protein kinase complex"/>
    <property type="evidence" value="ECO:0007669"/>
    <property type="project" value="InterPro"/>
</dbReference>
<dbReference type="PANTHER" id="PTHR11635">
    <property type="entry name" value="CAMP-DEPENDENT PROTEIN KINASE REGULATORY CHAIN"/>
    <property type="match status" value="1"/>
</dbReference>
<evidence type="ECO:0000256" key="3">
    <source>
        <dbReference type="ARBA" id="ARBA00022566"/>
    </source>
</evidence>
<dbReference type="EMBL" id="CDMZ01000919">
    <property type="protein sequence ID" value="CEM23979.1"/>
    <property type="molecule type" value="Genomic_DNA"/>
</dbReference>
<evidence type="ECO:0000256" key="8">
    <source>
        <dbReference type="SAM" id="MobiDB-lite"/>
    </source>
</evidence>
<keyword evidence="4" id="KW-0677">Repeat</keyword>
<dbReference type="InterPro" id="IPR014710">
    <property type="entry name" value="RmlC-like_jellyroll"/>
</dbReference>
<dbReference type="SUPFAM" id="SSF51206">
    <property type="entry name" value="cAMP-binding domain-like"/>
    <property type="match status" value="2"/>
</dbReference>
<evidence type="ECO:0000256" key="6">
    <source>
        <dbReference type="ARBA" id="ARBA00023149"/>
    </source>
</evidence>
<dbReference type="PROSITE" id="PS00889">
    <property type="entry name" value="CNMP_BINDING_2"/>
    <property type="match status" value="2"/>
</dbReference>
<dbReference type="InterPro" id="IPR012198">
    <property type="entry name" value="cAMP_dep_PK_reg_su"/>
</dbReference>
<dbReference type="CDD" id="cd00038">
    <property type="entry name" value="CAP_ED"/>
    <property type="match status" value="2"/>
</dbReference>
<dbReference type="GO" id="GO:0030552">
    <property type="term" value="F:cAMP binding"/>
    <property type="evidence" value="ECO:0007669"/>
    <property type="project" value="UniProtKB-KW"/>
</dbReference>
<dbReference type="InterPro" id="IPR000595">
    <property type="entry name" value="cNMP-bd_dom"/>
</dbReference>
<dbReference type="InterPro" id="IPR018490">
    <property type="entry name" value="cNMP-bd_dom_sf"/>
</dbReference>
<evidence type="ECO:0000256" key="5">
    <source>
        <dbReference type="ARBA" id="ARBA00022741"/>
    </source>
</evidence>
<evidence type="ECO:0000259" key="9">
    <source>
        <dbReference type="PROSITE" id="PS50042"/>
    </source>
</evidence>
<protein>
    <recommendedName>
        <fullName evidence="9">Cyclic nucleotide-binding domain-containing protein</fullName>
    </recommendedName>
</protein>
<keyword evidence="3 7" id="KW-0116">cAMP-binding</keyword>
<dbReference type="GO" id="GO:0005829">
    <property type="term" value="C:cytosol"/>
    <property type="evidence" value="ECO:0007669"/>
    <property type="project" value="TreeGrafter"/>
</dbReference>
<comment type="similarity">
    <text evidence="1">Belongs to the cAMP-dependent kinase regulatory chain family.</text>
</comment>
<evidence type="ECO:0000256" key="4">
    <source>
        <dbReference type="ARBA" id="ARBA00022737"/>
    </source>
</evidence>
<sequence length="383" mass="42008">MGNLCGVKSSDVEESMGNSQQKGQAEAEGSLPGSLNQSQGSQPAQAPAPAPAQLAVPGGAKRNRRASVSAESVNPLNYQKVVHPKDEGTKERLRKMVPECNQVLFSKLSPQKLEDIVDAMFEVKVPEGKDLIKQGEEGDNFYLVFDGEFDIFVSRDERGPQKVMTAGPGKSFGELALMYFVPRAATVTATRDSVCWALSRYAFQHLIVAGEQQQQNKYEAFISSVPVFDALNKYEKMQLAEALRPEEIAEGTMIIKQGDPGNDMYILEEGEAVALLSKDGKPPVEVMQYKTGSYFGELAIIGEQPRAASVQAKTACKLLSISRAAFTRILGPIKDILQRKADSYAKYEDAIKAQDVINERRASQQGAPKEEDDEDESPPRGRW</sequence>
<feature type="binding site" evidence="7">
    <location>
        <position position="297"/>
    </location>
    <ligand>
        <name>3',5'-cyclic AMP</name>
        <dbReference type="ChEBI" id="CHEBI:58165"/>
        <label>2</label>
    </ligand>
</feature>
<dbReference type="InterPro" id="IPR018488">
    <property type="entry name" value="cNMP-bd_CS"/>
</dbReference>
<dbReference type="PANTHER" id="PTHR11635:SF152">
    <property type="entry name" value="CAMP-DEPENDENT PROTEIN KINASE TYPE I REGULATORY SUBUNIT-RELATED"/>
    <property type="match status" value="1"/>
</dbReference>
<evidence type="ECO:0000256" key="1">
    <source>
        <dbReference type="ARBA" id="ARBA00005753"/>
    </source>
</evidence>
<feature type="domain" description="Cyclic nucleotide-binding" evidence="9">
    <location>
        <begin position="104"/>
        <end position="224"/>
    </location>
</feature>
<reference evidence="10" key="1">
    <citation type="submission" date="2014-11" db="EMBL/GenBank/DDBJ databases">
        <authorList>
            <person name="Otto D Thomas"/>
            <person name="Naeem Raeece"/>
        </authorList>
    </citation>
    <scope>NUCLEOTIDE SEQUENCE</scope>
</reference>
<dbReference type="Pfam" id="PF00027">
    <property type="entry name" value="cNMP_binding"/>
    <property type="match status" value="2"/>
</dbReference>
<dbReference type="SMART" id="SM00100">
    <property type="entry name" value="cNMP"/>
    <property type="match status" value="2"/>
</dbReference>
<dbReference type="AlphaFoldDB" id="A0A0G4G639"/>
<accession>A0A0G4G639</accession>
<organism evidence="10">
    <name type="scientific">Chromera velia CCMP2878</name>
    <dbReference type="NCBI Taxonomy" id="1169474"/>
    <lineage>
        <taxon>Eukaryota</taxon>
        <taxon>Sar</taxon>
        <taxon>Alveolata</taxon>
        <taxon>Colpodellida</taxon>
        <taxon>Chromeraceae</taxon>
        <taxon>Chromera</taxon>
    </lineage>
</organism>
<dbReference type="Gene3D" id="2.60.120.10">
    <property type="entry name" value="Jelly Rolls"/>
    <property type="match status" value="2"/>
</dbReference>
<dbReference type="PhylomeDB" id="A0A0G4G639"/>
<feature type="compositionally biased region" description="Low complexity" evidence="8">
    <location>
        <begin position="37"/>
        <end position="60"/>
    </location>
</feature>
<evidence type="ECO:0000256" key="7">
    <source>
        <dbReference type="PIRSR" id="PIRSR000548-1"/>
    </source>
</evidence>
<feature type="binding site" evidence="7">
    <location>
        <position position="174"/>
    </location>
    <ligand>
        <name>3',5'-cyclic AMP</name>
        <dbReference type="ChEBI" id="CHEBI:58165"/>
        <label>1</label>
    </ligand>
</feature>
<dbReference type="InterPro" id="IPR050503">
    <property type="entry name" value="cAMP-dep_PK_reg_su-like"/>
</dbReference>
<feature type="binding site" evidence="7">
    <location>
        <position position="306"/>
    </location>
    <ligand>
        <name>3',5'-cyclic AMP</name>
        <dbReference type="ChEBI" id="CHEBI:58165"/>
        <label>2</label>
    </ligand>
</feature>
<dbReference type="PRINTS" id="PR00103">
    <property type="entry name" value="CAMPKINASE"/>
</dbReference>
<keyword evidence="5 7" id="KW-0547">Nucleotide-binding</keyword>
<feature type="region of interest" description="Disordered" evidence="8">
    <location>
        <begin position="1"/>
        <end position="72"/>
    </location>
</feature>
<gene>
    <name evidence="10" type="ORF">Cvel_20443</name>
</gene>
<keyword evidence="2" id="KW-0597">Phosphoprotein</keyword>
<dbReference type="VEuPathDB" id="CryptoDB:Cvel_20443"/>
<dbReference type="GO" id="GO:0004862">
    <property type="term" value="F:cAMP-dependent protein kinase inhibitor activity"/>
    <property type="evidence" value="ECO:0007669"/>
    <property type="project" value="TreeGrafter"/>
</dbReference>
<name>A0A0G4G639_9ALVE</name>
<proteinExistence type="inferred from homology"/>
<evidence type="ECO:0000256" key="2">
    <source>
        <dbReference type="ARBA" id="ARBA00022553"/>
    </source>
</evidence>
<dbReference type="GO" id="GO:0034236">
    <property type="term" value="F:protein kinase A catalytic subunit binding"/>
    <property type="evidence" value="ECO:0007669"/>
    <property type="project" value="TreeGrafter"/>
</dbReference>
<dbReference type="PROSITE" id="PS50042">
    <property type="entry name" value="CNMP_BINDING_3"/>
    <property type="match status" value="2"/>
</dbReference>
<feature type="region of interest" description="Disordered" evidence="8">
    <location>
        <begin position="355"/>
        <end position="383"/>
    </location>
</feature>